<evidence type="ECO:0000313" key="4">
    <source>
        <dbReference type="EMBL" id="QFY41587.1"/>
    </source>
</evidence>
<sequence>MKKALFWVLRILAVIGLFILCVVLVLALEWPLWSSIGVFLGLISIFVLCKFLWRVYSAWRSRSKVVQQVAVSASAPQLVRVSLRDKWRQAIYKLKHSNLRLRGNPVEALPWFMLIGRAGTGKTTALLHSGLVAPLNDLTESETVERTDNADWWFFDGAVVMDTAGRYIGAEDVPADRAEWGVLLDQLAKYRRVGGISGLVLAVDAVRLIQGDEAELTREGHVIRGRLEQLVRLYDHRFPVFVLVTKLDQVYGFHQFAAHLSDQGLAQAMGVSGQIHDGGDEPQSFFDQAFDHILDRLRDLRIGLLRMPDRVSAETLLFPEELSRLKPALLTYVNAAFGKTAYYEPLLLRGLFFSSAIQESSAISHYLGAHVSVSQPAQDSKNRGIFLSDFLGKVLPAYAGQREPTLLQSNWRIVTRNMGLSALIAGAIGLIIELSGSYIAARNQIQSYEDALPERVAVSGDLYKDLQLEDDLSPLIQLIDDRSSDWRWRFNAFDSAVDEAESRLKKQFLNKLYESVSYGLATVIVEKIDGLIKDNSTAKLGMLTQDLIRRLNLYEAKMDGANLSELRKMPQISPLVLSDLISGVTPEEGSRMARGFVDIMGISDDRRFLQARIDVLRQELKQVGLYSSNLQWLVSWADGEPDLVDLSLSTFWSTAIKMNKDVIVSAPYTSQGRVAINQFLDEIRKNFDDKALFDQRREAFNTWYQAERIHAWEGFALNFYRGQELIQGLPAWNLLMSSVGTGQTPTRRGVTYLLKELSDIPDAQAPNWLMLLRRLEVIREQADQTGLLSGVSNTVSVLDTVGSKAVRETLEHKTSAGAALLKGEIAAIDVYAKYRTAVTAVATEALTGEGASAKLAAEFHGFGVDPAVKTSALHEVYDRFSALKETMLATSPDYYPAWSLAGGVAHLITHYIEEQTSCMLQHEWDSKVMWPLQTSTDMQGMMDLVFGQQGTVWAFVEGPAKPYLIRGAQIFRPIETYSYSVPWSADFIPFLNSAVGRQVEHIVTRKRNDELEKGQSEVEKAKMLALEKTKATSISVGIEGQPVNVDPDAREGSFGTVLTLQCSPQRQVLSVLNTDATAQFTWNPTTCRDVDLQIRFDGFTVQKFWFGADGFPQFLKDFRDGHHVFRASEFPGQADRLRAIGVKNISVYYKITGSNEVLTAWDIMNTSPVATAPRAASASREQAAVATPLTEIRSVELKLPGLIGQCWDPKFKPYKPESLSSFFAGIESGFDQPQAAQPPAPAEPAPVAKPKPKPRKKRWRTYYYYRE</sequence>
<dbReference type="KEGG" id="mmob:F6R98_02225"/>
<protein>
    <recommendedName>
        <fullName evidence="3">Type VI secretion system component TssM1 N-terminal domain-containing protein</fullName>
    </recommendedName>
</protein>
<feature type="compositionally biased region" description="Pro residues" evidence="1">
    <location>
        <begin position="1236"/>
        <end position="1249"/>
    </location>
</feature>
<dbReference type="AlphaFoldDB" id="A0A5Q0BHC9"/>
<feature type="region of interest" description="Disordered" evidence="1">
    <location>
        <begin position="1230"/>
        <end position="1257"/>
    </location>
</feature>
<keyword evidence="2" id="KW-1133">Transmembrane helix</keyword>
<dbReference type="InParanoid" id="A0A5Q0BHC9"/>
<evidence type="ECO:0000256" key="2">
    <source>
        <dbReference type="SAM" id="Phobius"/>
    </source>
</evidence>
<feature type="transmembrane region" description="Helical" evidence="2">
    <location>
        <begin position="420"/>
        <end position="441"/>
    </location>
</feature>
<gene>
    <name evidence="4" type="ORF">F6R98_02225</name>
</gene>
<keyword evidence="2" id="KW-0812">Transmembrane</keyword>
<keyword evidence="5" id="KW-1185">Reference proteome</keyword>
<evidence type="ECO:0000256" key="1">
    <source>
        <dbReference type="SAM" id="MobiDB-lite"/>
    </source>
</evidence>
<keyword evidence="2" id="KW-0472">Membrane</keyword>
<reference evidence="4 5" key="1">
    <citation type="submission" date="2019-09" db="EMBL/GenBank/DDBJ databases">
        <title>Ecophysiology of the spiral-shaped methanotroph Methylospira mobilis as revealed by the complete genome sequence.</title>
        <authorList>
            <person name="Oshkin I.Y."/>
            <person name="Dedysh S.N."/>
            <person name="Miroshnikov K."/>
            <person name="Danilova O.V."/>
            <person name="Hakobyan A."/>
            <person name="Liesack W."/>
        </authorList>
    </citation>
    <scope>NUCLEOTIDE SEQUENCE [LARGE SCALE GENOMIC DNA]</scope>
    <source>
        <strain evidence="4 5">Shm1</strain>
    </source>
</reference>
<dbReference type="PANTHER" id="PTHR36153">
    <property type="entry name" value="INNER MEMBRANE PROTEIN-RELATED"/>
    <property type="match status" value="1"/>
</dbReference>
<dbReference type="Proteomes" id="UP000325755">
    <property type="component" value="Chromosome"/>
</dbReference>
<name>A0A5Q0BHC9_9GAMM</name>
<dbReference type="InterPro" id="IPR025743">
    <property type="entry name" value="TssM1_N"/>
</dbReference>
<feature type="transmembrane region" description="Helical" evidence="2">
    <location>
        <begin position="7"/>
        <end position="26"/>
    </location>
</feature>
<accession>A0A5Q0BHC9</accession>
<proteinExistence type="predicted"/>
<dbReference type="Pfam" id="PF14331">
    <property type="entry name" value="IcmF-related_N"/>
    <property type="match status" value="1"/>
</dbReference>
<dbReference type="OrthoDB" id="9758229at2"/>
<feature type="domain" description="Type VI secretion system component TssM1 N-terminal" evidence="3">
    <location>
        <begin position="176"/>
        <end position="422"/>
    </location>
</feature>
<organism evidence="4 5">
    <name type="scientific">Candidatus Methylospira mobilis</name>
    <dbReference type="NCBI Taxonomy" id="1808979"/>
    <lineage>
        <taxon>Bacteria</taxon>
        <taxon>Pseudomonadati</taxon>
        <taxon>Pseudomonadota</taxon>
        <taxon>Gammaproteobacteria</taxon>
        <taxon>Methylococcales</taxon>
        <taxon>Methylococcaceae</taxon>
        <taxon>Candidatus Methylospira</taxon>
    </lineage>
</organism>
<feature type="transmembrane region" description="Helical" evidence="2">
    <location>
        <begin position="32"/>
        <end position="53"/>
    </location>
</feature>
<evidence type="ECO:0000259" key="3">
    <source>
        <dbReference type="Pfam" id="PF14331"/>
    </source>
</evidence>
<dbReference type="EMBL" id="CP044205">
    <property type="protein sequence ID" value="QFY41587.1"/>
    <property type="molecule type" value="Genomic_DNA"/>
</dbReference>
<evidence type="ECO:0000313" key="5">
    <source>
        <dbReference type="Proteomes" id="UP000325755"/>
    </source>
</evidence>
<dbReference type="InterPro" id="IPR053156">
    <property type="entry name" value="T6SS_TssM-like"/>
</dbReference>
<dbReference type="RefSeq" id="WP_153247570.1">
    <property type="nucleotide sequence ID" value="NZ_CP044205.1"/>
</dbReference>
<dbReference type="PANTHER" id="PTHR36153:SF1">
    <property type="entry name" value="TYPE VI SECRETION SYSTEM COMPONENT TSSM1"/>
    <property type="match status" value="1"/>
</dbReference>